<evidence type="ECO:0000256" key="11">
    <source>
        <dbReference type="ARBA" id="ARBA00023303"/>
    </source>
</evidence>
<evidence type="ECO:0000313" key="12">
    <source>
        <dbReference type="EMBL" id="VDN92003.1"/>
    </source>
</evidence>
<organism evidence="14">
    <name type="scientific">Brugia pahangi</name>
    <name type="common">Filarial nematode worm</name>
    <dbReference type="NCBI Taxonomy" id="6280"/>
    <lineage>
        <taxon>Eukaryota</taxon>
        <taxon>Metazoa</taxon>
        <taxon>Ecdysozoa</taxon>
        <taxon>Nematoda</taxon>
        <taxon>Chromadorea</taxon>
        <taxon>Rhabditida</taxon>
        <taxon>Spirurina</taxon>
        <taxon>Spiruromorpha</taxon>
        <taxon>Filarioidea</taxon>
        <taxon>Onchocercidae</taxon>
        <taxon>Brugia</taxon>
    </lineage>
</organism>
<dbReference type="PANTHER" id="PTHR11893:SF36">
    <property type="entry name" value="INNEXIN-5"/>
    <property type="match status" value="1"/>
</dbReference>
<keyword evidence="4" id="KW-1003">Cell membrane</keyword>
<dbReference type="WBParaSite" id="BPAG_0001085501-mRNA-1">
    <property type="protein sequence ID" value="BPAG_0001085501-mRNA-1"/>
    <property type="gene ID" value="BPAG_0001085501"/>
</dbReference>
<evidence type="ECO:0000313" key="13">
    <source>
        <dbReference type="Proteomes" id="UP000278627"/>
    </source>
</evidence>
<accession>A0A0N4TQH9</accession>
<keyword evidence="6" id="KW-0303">Gap junction</keyword>
<evidence type="ECO:0000256" key="7">
    <source>
        <dbReference type="ARBA" id="ARBA00022949"/>
    </source>
</evidence>
<evidence type="ECO:0000256" key="6">
    <source>
        <dbReference type="ARBA" id="ARBA00022868"/>
    </source>
</evidence>
<dbReference type="Proteomes" id="UP000278627">
    <property type="component" value="Unassembled WGS sequence"/>
</dbReference>
<keyword evidence="10" id="KW-0472">Membrane</keyword>
<dbReference type="AlphaFoldDB" id="A0A0N4TQH9"/>
<evidence type="ECO:0000256" key="1">
    <source>
        <dbReference type="ARBA" id="ARBA00004610"/>
    </source>
</evidence>
<keyword evidence="5" id="KW-0812">Transmembrane</keyword>
<evidence type="ECO:0000256" key="5">
    <source>
        <dbReference type="ARBA" id="ARBA00022692"/>
    </source>
</evidence>
<evidence type="ECO:0000256" key="9">
    <source>
        <dbReference type="ARBA" id="ARBA00023065"/>
    </source>
</evidence>
<protein>
    <submittedName>
        <fullName evidence="14">Innexin</fullName>
    </submittedName>
</protein>
<keyword evidence="9" id="KW-0406">Ion transport</keyword>
<evidence type="ECO:0000256" key="8">
    <source>
        <dbReference type="ARBA" id="ARBA00022989"/>
    </source>
</evidence>
<dbReference type="InterPro" id="IPR000990">
    <property type="entry name" value="Innexin"/>
</dbReference>
<sequence>MSIQALLNSLKVISKRYGEDNIDRLHYFLTANLLVAVSTITAWKMFDGKAIECMPPTTFPNSWVTVSFNVLGK</sequence>
<comment type="subcellular location">
    <subcellularLocation>
        <location evidence="1">Cell junction</location>
        <location evidence="1">Gap junction</location>
    </subcellularLocation>
    <subcellularLocation>
        <location evidence="2">Cell membrane</location>
        <topology evidence="2">Multi-pass membrane protein</topology>
    </subcellularLocation>
</comment>
<evidence type="ECO:0000256" key="10">
    <source>
        <dbReference type="ARBA" id="ARBA00023136"/>
    </source>
</evidence>
<keyword evidence="13" id="KW-1185">Reference proteome</keyword>
<keyword evidence="3" id="KW-0813">Transport</keyword>
<proteinExistence type="predicted"/>
<dbReference type="GO" id="GO:0005886">
    <property type="term" value="C:plasma membrane"/>
    <property type="evidence" value="ECO:0007669"/>
    <property type="project" value="UniProtKB-SubCell"/>
</dbReference>
<evidence type="ECO:0000256" key="2">
    <source>
        <dbReference type="ARBA" id="ARBA00004651"/>
    </source>
</evidence>
<evidence type="ECO:0000256" key="3">
    <source>
        <dbReference type="ARBA" id="ARBA00022448"/>
    </source>
</evidence>
<keyword evidence="11" id="KW-0407">Ion channel</keyword>
<name>A0A0N4TQH9_BRUPA</name>
<dbReference type="EMBL" id="UZAD01013201">
    <property type="protein sequence ID" value="VDN92003.1"/>
    <property type="molecule type" value="Genomic_DNA"/>
</dbReference>
<dbReference type="Pfam" id="PF00876">
    <property type="entry name" value="Innexin"/>
    <property type="match status" value="1"/>
</dbReference>
<dbReference type="PANTHER" id="PTHR11893">
    <property type="entry name" value="INNEXIN"/>
    <property type="match status" value="1"/>
</dbReference>
<evidence type="ECO:0000313" key="14">
    <source>
        <dbReference type="WBParaSite" id="BPAG_0001085501-mRNA-1"/>
    </source>
</evidence>
<evidence type="ECO:0000256" key="4">
    <source>
        <dbReference type="ARBA" id="ARBA00022475"/>
    </source>
</evidence>
<gene>
    <name evidence="12" type="ORF">BPAG_LOCUS10817</name>
</gene>
<keyword evidence="7" id="KW-0965">Cell junction</keyword>
<keyword evidence="8" id="KW-1133">Transmembrane helix</keyword>
<dbReference type="GO" id="GO:0005243">
    <property type="term" value="F:gap junction channel activity"/>
    <property type="evidence" value="ECO:0007669"/>
    <property type="project" value="TreeGrafter"/>
</dbReference>
<dbReference type="GO" id="GO:0005921">
    <property type="term" value="C:gap junction"/>
    <property type="evidence" value="ECO:0007669"/>
    <property type="project" value="UniProtKB-SubCell"/>
</dbReference>
<reference evidence="12 13" key="2">
    <citation type="submission" date="2018-11" db="EMBL/GenBank/DDBJ databases">
        <authorList>
            <consortium name="Pathogen Informatics"/>
        </authorList>
    </citation>
    <scope>NUCLEOTIDE SEQUENCE [LARGE SCALE GENOMIC DNA]</scope>
</reference>
<reference evidence="14" key="1">
    <citation type="submission" date="2017-02" db="UniProtKB">
        <authorList>
            <consortium name="WormBaseParasite"/>
        </authorList>
    </citation>
    <scope>IDENTIFICATION</scope>
</reference>
<dbReference type="GO" id="GO:0034220">
    <property type="term" value="P:monoatomic ion transmembrane transport"/>
    <property type="evidence" value="ECO:0007669"/>
    <property type="project" value="UniProtKB-KW"/>
</dbReference>